<dbReference type="Proteomes" id="UP001163046">
    <property type="component" value="Unassembled WGS sequence"/>
</dbReference>
<dbReference type="InterPro" id="IPR003280">
    <property type="entry name" value="2pore_dom_K_chnl"/>
</dbReference>
<accession>A0A9W9ZZB0</accession>
<gene>
    <name evidence="11" type="ORF">OS493_028842</name>
</gene>
<dbReference type="Gene3D" id="1.10.287.70">
    <property type="match status" value="1"/>
</dbReference>
<keyword evidence="2 8" id="KW-0813">Transport</keyword>
<evidence type="ECO:0000256" key="4">
    <source>
        <dbReference type="ARBA" id="ARBA00022989"/>
    </source>
</evidence>
<dbReference type="PANTHER" id="PTHR11003">
    <property type="entry name" value="POTASSIUM CHANNEL, SUBFAMILY K"/>
    <property type="match status" value="1"/>
</dbReference>
<keyword evidence="6 9" id="KW-0472">Membrane</keyword>
<evidence type="ECO:0000256" key="6">
    <source>
        <dbReference type="ARBA" id="ARBA00023136"/>
    </source>
</evidence>
<protein>
    <recommendedName>
        <fullName evidence="10">Potassium channel domain-containing protein</fullName>
    </recommendedName>
</protein>
<dbReference type="GO" id="GO:0030322">
    <property type="term" value="P:stabilization of membrane potential"/>
    <property type="evidence" value="ECO:0007669"/>
    <property type="project" value="TreeGrafter"/>
</dbReference>
<feature type="transmembrane region" description="Helical" evidence="9">
    <location>
        <begin position="43"/>
        <end position="68"/>
    </location>
</feature>
<dbReference type="EMBL" id="MU825424">
    <property type="protein sequence ID" value="KAJ7389873.1"/>
    <property type="molecule type" value="Genomic_DNA"/>
</dbReference>
<dbReference type="Pfam" id="PF07885">
    <property type="entry name" value="Ion_trans_2"/>
    <property type="match status" value="2"/>
</dbReference>
<feature type="transmembrane region" description="Helical" evidence="9">
    <location>
        <begin position="124"/>
        <end position="144"/>
    </location>
</feature>
<comment type="caution">
    <text evidence="11">The sequence shown here is derived from an EMBL/GenBank/DDBJ whole genome shotgun (WGS) entry which is preliminary data.</text>
</comment>
<dbReference type="GO" id="GO:0005886">
    <property type="term" value="C:plasma membrane"/>
    <property type="evidence" value="ECO:0007669"/>
    <property type="project" value="TreeGrafter"/>
</dbReference>
<keyword evidence="5 8" id="KW-0406">Ion transport</keyword>
<evidence type="ECO:0000256" key="3">
    <source>
        <dbReference type="ARBA" id="ARBA00022692"/>
    </source>
</evidence>
<feature type="transmembrane region" description="Helical" evidence="9">
    <location>
        <begin position="151"/>
        <end position="175"/>
    </location>
</feature>
<reference evidence="11" key="1">
    <citation type="submission" date="2023-01" db="EMBL/GenBank/DDBJ databases">
        <title>Genome assembly of the deep-sea coral Lophelia pertusa.</title>
        <authorList>
            <person name="Herrera S."/>
            <person name="Cordes E."/>
        </authorList>
    </citation>
    <scope>NUCLEOTIDE SEQUENCE</scope>
    <source>
        <strain evidence="11">USNM1676648</strain>
        <tissue evidence="11">Polyp</tissue>
    </source>
</reference>
<evidence type="ECO:0000256" key="8">
    <source>
        <dbReference type="RuleBase" id="RU003857"/>
    </source>
</evidence>
<dbReference type="OrthoDB" id="297496at2759"/>
<keyword evidence="12" id="KW-1185">Reference proteome</keyword>
<dbReference type="PANTHER" id="PTHR11003:SF345">
    <property type="entry name" value="TWIK FAMILY OF POTASSIUM CHANNELS PROTEIN 18"/>
    <property type="match status" value="1"/>
</dbReference>
<name>A0A9W9ZZB0_9CNID</name>
<evidence type="ECO:0000256" key="7">
    <source>
        <dbReference type="ARBA" id="ARBA00023303"/>
    </source>
</evidence>
<proteinExistence type="inferred from homology"/>
<feature type="domain" description="Potassium channel" evidence="10">
    <location>
        <begin position="9"/>
        <end position="64"/>
    </location>
</feature>
<keyword evidence="7 8" id="KW-0407">Ion channel</keyword>
<dbReference type="PRINTS" id="PR01333">
    <property type="entry name" value="2POREKCHANEL"/>
</dbReference>
<evidence type="ECO:0000256" key="1">
    <source>
        <dbReference type="ARBA" id="ARBA00004141"/>
    </source>
</evidence>
<dbReference type="GO" id="GO:0015271">
    <property type="term" value="F:outward rectifier potassium channel activity"/>
    <property type="evidence" value="ECO:0007669"/>
    <property type="project" value="TreeGrafter"/>
</dbReference>
<evidence type="ECO:0000256" key="2">
    <source>
        <dbReference type="ARBA" id="ARBA00022448"/>
    </source>
</evidence>
<comment type="subcellular location">
    <subcellularLocation>
        <location evidence="1">Membrane</location>
        <topology evidence="1">Multi-pass membrane protein</topology>
    </subcellularLocation>
</comment>
<organism evidence="11 12">
    <name type="scientific">Desmophyllum pertusum</name>
    <dbReference type="NCBI Taxonomy" id="174260"/>
    <lineage>
        <taxon>Eukaryota</taxon>
        <taxon>Metazoa</taxon>
        <taxon>Cnidaria</taxon>
        <taxon>Anthozoa</taxon>
        <taxon>Hexacorallia</taxon>
        <taxon>Scleractinia</taxon>
        <taxon>Caryophylliina</taxon>
        <taxon>Caryophylliidae</taxon>
        <taxon>Desmophyllum</taxon>
    </lineage>
</organism>
<dbReference type="InterPro" id="IPR013099">
    <property type="entry name" value="K_chnl_dom"/>
</dbReference>
<dbReference type="SUPFAM" id="SSF81324">
    <property type="entry name" value="Voltage-gated potassium channels"/>
    <property type="match status" value="2"/>
</dbReference>
<keyword evidence="3 8" id="KW-0812">Transmembrane</keyword>
<comment type="similarity">
    <text evidence="8">Belongs to the two pore domain potassium channel (TC 1.A.1.8) family.</text>
</comment>
<dbReference type="AlphaFoldDB" id="A0A9W9ZZB0"/>
<feature type="transmembrane region" description="Helical" evidence="9">
    <location>
        <begin position="12"/>
        <end position="31"/>
    </location>
</feature>
<feature type="domain" description="Potassium channel" evidence="10">
    <location>
        <begin position="106"/>
        <end position="176"/>
    </location>
</feature>
<evidence type="ECO:0000256" key="5">
    <source>
        <dbReference type="ARBA" id="ARBA00023065"/>
    </source>
</evidence>
<dbReference type="GO" id="GO:0022841">
    <property type="term" value="F:potassium ion leak channel activity"/>
    <property type="evidence" value="ECO:0007669"/>
    <property type="project" value="TreeGrafter"/>
</dbReference>
<evidence type="ECO:0000313" key="12">
    <source>
        <dbReference type="Proteomes" id="UP001163046"/>
    </source>
</evidence>
<evidence type="ECO:0000256" key="9">
    <source>
        <dbReference type="SAM" id="Phobius"/>
    </source>
</evidence>
<evidence type="ECO:0000259" key="10">
    <source>
        <dbReference type="Pfam" id="PF07885"/>
    </source>
</evidence>
<sequence>MKQNGAKPTWSYLNSVYFVLQLVTTIGYGNITPTTSRGQIFTIAYAFAGIPLTICALKSIGQLVNVILRTVTRPFHRRLHTVHCDEGSCDFVESGNLCINVVCCMLTWIIVSATSACLEPERNLISIIYSVFVTYSTVGFGDIIPFENHKYVFMISVLPGLSFMSSSIDSAVAYMEKSNMASTRCFDLANCLSTKREARITADGAQQVTQNNNEPPYEMELVSNDCRKDQTN</sequence>
<keyword evidence="4 9" id="KW-1133">Transmembrane helix</keyword>
<evidence type="ECO:0000313" key="11">
    <source>
        <dbReference type="EMBL" id="KAJ7389873.1"/>
    </source>
</evidence>